<dbReference type="Gene3D" id="1.20.1250.20">
    <property type="entry name" value="MFS general substrate transporter like domains"/>
    <property type="match status" value="1"/>
</dbReference>
<dbReference type="FunFam" id="1.20.1250.20:FF:000043">
    <property type="entry name" value="sugar transporter ERD6-like 6"/>
    <property type="match status" value="1"/>
</dbReference>
<feature type="transmembrane region" description="Helical" evidence="11">
    <location>
        <begin position="71"/>
        <end position="92"/>
    </location>
</feature>
<comment type="similarity">
    <text evidence="2 9">Belongs to the major facilitator superfamily. Sugar transporter (TC 2.A.1.1) family.</text>
</comment>
<evidence type="ECO:0000256" key="3">
    <source>
        <dbReference type="ARBA" id="ARBA00022448"/>
    </source>
</evidence>
<dbReference type="OMA" id="VAEGKWH"/>
<dbReference type="InterPro" id="IPR005828">
    <property type="entry name" value="MFS_sugar_transport-like"/>
</dbReference>
<feature type="transmembrane region" description="Helical" evidence="11">
    <location>
        <begin position="367"/>
        <end position="391"/>
    </location>
</feature>
<feature type="transmembrane region" description="Helical" evidence="11">
    <location>
        <begin position="32"/>
        <end position="51"/>
    </location>
</feature>
<evidence type="ECO:0000313" key="13">
    <source>
        <dbReference type="EMBL" id="CDP17983.1"/>
    </source>
</evidence>
<dbReference type="GO" id="GO:0016020">
    <property type="term" value="C:membrane"/>
    <property type="evidence" value="ECO:0007669"/>
    <property type="project" value="UniProtKB-SubCell"/>
</dbReference>
<dbReference type="Pfam" id="PF00083">
    <property type="entry name" value="Sugar_tr"/>
    <property type="match status" value="1"/>
</dbReference>
<dbReference type="PhylomeDB" id="A0A068VE60"/>
<dbReference type="InterPro" id="IPR003663">
    <property type="entry name" value="Sugar/inositol_transpt"/>
</dbReference>
<evidence type="ECO:0000256" key="5">
    <source>
        <dbReference type="ARBA" id="ARBA00022692"/>
    </source>
</evidence>
<evidence type="ECO:0000256" key="6">
    <source>
        <dbReference type="ARBA" id="ARBA00022989"/>
    </source>
</evidence>
<reference evidence="14" key="1">
    <citation type="journal article" date="2014" name="Science">
        <title>The coffee genome provides insight into the convergent evolution of caffeine biosynthesis.</title>
        <authorList>
            <person name="Denoeud F."/>
            <person name="Carretero-Paulet L."/>
            <person name="Dereeper A."/>
            <person name="Droc G."/>
            <person name="Guyot R."/>
            <person name="Pietrella M."/>
            <person name="Zheng C."/>
            <person name="Alberti A."/>
            <person name="Anthony F."/>
            <person name="Aprea G."/>
            <person name="Aury J.M."/>
            <person name="Bento P."/>
            <person name="Bernard M."/>
            <person name="Bocs S."/>
            <person name="Campa C."/>
            <person name="Cenci A."/>
            <person name="Combes M.C."/>
            <person name="Crouzillat D."/>
            <person name="Da Silva C."/>
            <person name="Daddiego L."/>
            <person name="De Bellis F."/>
            <person name="Dussert S."/>
            <person name="Garsmeur O."/>
            <person name="Gayraud T."/>
            <person name="Guignon V."/>
            <person name="Jahn K."/>
            <person name="Jamilloux V."/>
            <person name="Joet T."/>
            <person name="Labadie K."/>
            <person name="Lan T."/>
            <person name="Leclercq J."/>
            <person name="Lepelley M."/>
            <person name="Leroy T."/>
            <person name="Li L.T."/>
            <person name="Librado P."/>
            <person name="Lopez L."/>
            <person name="Munoz A."/>
            <person name="Noel B."/>
            <person name="Pallavicini A."/>
            <person name="Perrotta G."/>
            <person name="Poncet V."/>
            <person name="Pot D."/>
            <person name="Priyono X."/>
            <person name="Rigoreau M."/>
            <person name="Rouard M."/>
            <person name="Rozas J."/>
            <person name="Tranchant-Dubreuil C."/>
            <person name="VanBuren R."/>
            <person name="Zhang Q."/>
            <person name="Andrade A.C."/>
            <person name="Argout X."/>
            <person name="Bertrand B."/>
            <person name="de Kochko A."/>
            <person name="Graziosi G."/>
            <person name="Henry R.J."/>
            <person name="Jayarama X."/>
            <person name="Ming R."/>
            <person name="Nagai C."/>
            <person name="Rounsley S."/>
            <person name="Sankoff D."/>
            <person name="Giuliano G."/>
            <person name="Albert V.A."/>
            <person name="Wincker P."/>
            <person name="Lashermes P."/>
        </authorList>
    </citation>
    <scope>NUCLEOTIDE SEQUENCE [LARGE SCALE GENOMIC DNA]</scope>
    <source>
        <strain evidence="14">cv. DH200-94</strain>
    </source>
</reference>
<evidence type="ECO:0000256" key="1">
    <source>
        <dbReference type="ARBA" id="ARBA00004141"/>
    </source>
</evidence>
<evidence type="ECO:0000313" key="14">
    <source>
        <dbReference type="Proteomes" id="UP000295252"/>
    </source>
</evidence>
<feature type="transmembrane region" description="Helical" evidence="11">
    <location>
        <begin position="189"/>
        <end position="207"/>
    </location>
</feature>
<keyword evidence="3 9" id="KW-0813">Transport</keyword>
<dbReference type="Proteomes" id="UP000295252">
    <property type="component" value="Chromosome IV"/>
</dbReference>
<feature type="transmembrane region" description="Helical" evidence="11">
    <location>
        <begin position="305"/>
        <end position="326"/>
    </location>
</feature>
<keyword evidence="7 11" id="KW-0472">Membrane</keyword>
<proteinExistence type="inferred from homology"/>
<dbReference type="GO" id="GO:0051119">
    <property type="term" value="F:sugar transmembrane transporter activity"/>
    <property type="evidence" value="ECO:0007669"/>
    <property type="project" value="InterPro"/>
</dbReference>
<dbReference type="NCBIfam" id="TIGR00879">
    <property type="entry name" value="SP"/>
    <property type="match status" value="1"/>
</dbReference>
<dbReference type="InParanoid" id="A0A068VE60"/>
<evidence type="ECO:0000256" key="4">
    <source>
        <dbReference type="ARBA" id="ARBA00022597"/>
    </source>
</evidence>
<dbReference type="SUPFAM" id="SSF103473">
    <property type="entry name" value="MFS general substrate transporter"/>
    <property type="match status" value="1"/>
</dbReference>
<feature type="region of interest" description="Disordered" evidence="10">
    <location>
        <begin position="1"/>
        <end position="23"/>
    </location>
</feature>
<feature type="transmembrane region" description="Helical" evidence="11">
    <location>
        <begin position="270"/>
        <end position="293"/>
    </location>
</feature>
<dbReference type="InterPro" id="IPR044775">
    <property type="entry name" value="MFS_ERD6/Tret1-like"/>
</dbReference>
<dbReference type="STRING" id="49390.A0A068VE60"/>
<protein>
    <recommendedName>
        <fullName evidence="12">Major facilitator superfamily (MFS) profile domain-containing protein</fullName>
    </recommendedName>
</protein>
<feature type="domain" description="Major facilitator superfamily (MFS) profile" evidence="12">
    <location>
        <begin position="38"/>
        <end position="457"/>
    </location>
</feature>
<keyword evidence="14" id="KW-1185">Reference proteome</keyword>
<feature type="transmembrane region" description="Helical" evidence="11">
    <location>
        <begin position="403"/>
        <end position="423"/>
    </location>
</feature>
<sequence>MASLPDIEKGGRDGKEGSEMPLLEKKDDSNGLYMVFLSSAIAVCGSFAYGSTVGYSSPAQSPIMEELGLSYSQYSIFGSILTIGAMIGALTCGTIADAIGRKGAMRLSSMICTAGLMAIYVAKGPNMLYLGRFLSGYSVGILSYVIPVFVGEITPNKLRGAIGSSNQLFIVAGLAASYVVGAFAGWRTLALFGLAPCLLLFFGLFLIPESPRWLAMSGQEEEFEAALRILRGPQANISEEADLIKENVTSLKLLPKVTVMHLFDKANIRAVIISVGLMAFQQFVGINGIVYYSNYIFQSAGYNPTVGSILFAVIQVIVSAGTAILIDRTGRRPLLLMSASGLLLGSLLIAMSFFLKAHELATHLVPHLAIIGVLVYIAFFSIGMGAGPWLIMSEVFTLHIKGLGGGLVTFMNWFGSWLVSYTFNFLMLWSSSGTFFLYASMCLLAIIFIFKMIPETKGRTLEEIHASLRSN</sequence>
<dbReference type="PANTHER" id="PTHR48021">
    <property type="match status" value="1"/>
</dbReference>
<keyword evidence="5 11" id="KW-0812">Transmembrane</keyword>
<keyword evidence="4" id="KW-0762">Sugar transport</keyword>
<evidence type="ECO:0000259" key="12">
    <source>
        <dbReference type="PROSITE" id="PS50850"/>
    </source>
</evidence>
<dbReference type="OrthoDB" id="6133115at2759"/>
<evidence type="ECO:0000256" key="2">
    <source>
        <dbReference type="ARBA" id="ARBA00010992"/>
    </source>
</evidence>
<gene>
    <name evidence="13" type="ORF">GSCOC_T00001240001</name>
</gene>
<feature type="transmembrane region" description="Helical" evidence="11">
    <location>
        <begin position="435"/>
        <end position="453"/>
    </location>
</feature>
<evidence type="ECO:0000256" key="7">
    <source>
        <dbReference type="ARBA" id="ARBA00023136"/>
    </source>
</evidence>
<organism evidence="13 14">
    <name type="scientific">Coffea canephora</name>
    <name type="common">Robusta coffee</name>
    <dbReference type="NCBI Taxonomy" id="49390"/>
    <lineage>
        <taxon>Eukaryota</taxon>
        <taxon>Viridiplantae</taxon>
        <taxon>Streptophyta</taxon>
        <taxon>Embryophyta</taxon>
        <taxon>Tracheophyta</taxon>
        <taxon>Spermatophyta</taxon>
        <taxon>Magnoliopsida</taxon>
        <taxon>eudicotyledons</taxon>
        <taxon>Gunneridae</taxon>
        <taxon>Pentapetalae</taxon>
        <taxon>asterids</taxon>
        <taxon>lamiids</taxon>
        <taxon>Gentianales</taxon>
        <taxon>Rubiaceae</taxon>
        <taxon>Ixoroideae</taxon>
        <taxon>Gardenieae complex</taxon>
        <taxon>Bertiereae - Coffeeae clade</taxon>
        <taxon>Coffeeae</taxon>
        <taxon>Coffea</taxon>
    </lineage>
</organism>
<evidence type="ECO:0000256" key="11">
    <source>
        <dbReference type="SAM" id="Phobius"/>
    </source>
</evidence>
<evidence type="ECO:0000256" key="10">
    <source>
        <dbReference type="SAM" id="MobiDB-lite"/>
    </source>
</evidence>
<keyword evidence="6 11" id="KW-1133">Transmembrane helix</keyword>
<dbReference type="PROSITE" id="PS50850">
    <property type="entry name" value="MFS"/>
    <property type="match status" value="1"/>
</dbReference>
<dbReference type="InterPro" id="IPR050549">
    <property type="entry name" value="MFS_Trehalose_Transporter"/>
</dbReference>
<dbReference type="AlphaFoldDB" id="A0A068VE60"/>
<dbReference type="CDD" id="cd17358">
    <property type="entry name" value="MFS_GLUT6_8_Class3_like"/>
    <property type="match status" value="1"/>
</dbReference>
<comment type="similarity">
    <text evidence="8">Belongs to the major facilitator superfamily. Phosphate:H(+) symporter (TC 2.A.1.9) family.</text>
</comment>
<accession>A0A068VE60</accession>
<comment type="subcellular location">
    <subcellularLocation>
        <location evidence="1">Membrane</location>
        <topology evidence="1">Multi-pass membrane protein</topology>
    </subcellularLocation>
</comment>
<dbReference type="Gramene" id="CDP17983">
    <property type="protein sequence ID" value="CDP17983"/>
    <property type="gene ID" value="GSCOC_T00001240001"/>
</dbReference>
<feature type="transmembrane region" description="Helical" evidence="11">
    <location>
        <begin position="104"/>
        <end position="122"/>
    </location>
</feature>
<dbReference type="InterPro" id="IPR020846">
    <property type="entry name" value="MFS_dom"/>
</dbReference>
<dbReference type="PANTHER" id="PTHR48021:SF21">
    <property type="entry name" value="SUGAR TRANSPORTER ERD6-LIKE 8"/>
    <property type="match status" value="1"/>
</dbReference>
<dbReference type="InterPro" id="IPR036259">
    <property type="entry name" value="MFS_trans_sf"/>
</dbReference>
<name>A0A068VE60_COFCA</name>
<dbReference type="EMBL" id="HG739278">
    <property type="protein sequence ID" value="CDP17983.1"/>
    <property type="molecule type" value="Genomic_DNA"/>
</dbReference>
<dbReference type="PRINTS" id="PR00171">
    <property type="entry name" value="SUGRTRNSPORT"/>
</dbReference>
<feature type="transmembrane region" description="Helical" evidence="11">
    <location>
        <begin position="134"/>
        <end position="154"/>
    </location>
</feature>
<feature type="transmembrane region" description="Helical" evidence="11">
    <location>
        <begin position="166"/>
        <end position="183"/>
    </location>
</feature>
<evidence type="ECO:0000256" key="8">
    <source>
        <dbReference type="ARBA" id="ARBA00044504"/>
    </source>
</evidence>
<feature type="transmembrane region" description="Helical" evidence="11">
    <location>
        <begin position="333"/>
        <end position="355"/>
    </location>
</feature>
<evidence type="ECO:0000256" key="9">
    <source>
        <dbReference type="RuleBase" id="RU003346"/>
    </source>
</evidence>